<dbReference type="AlphaFoldDB" id="A0A4P8I9D9"/>
<sequence>MNQSESKGIAVSLFEIFPLCRKLIFCSVDMKELNLTKSQLSILFALEVKPGLTMSKLSKFIASSKEQTTRAVAPLVKEGLVERYVDEENRRYVYIRLSDQGIRMIQEAKQSFIRHLKLSFDRLSEDDLDELKQAAETTLRILKKLEP</sequence>
<dbReference type="PROSITE" id="PS50995">
    <property type="entry name" value="HTH_MARR_2"/>
    <property type="match status" value="1"/>
</dbReference>
<evidence type="ECO:0000256" key="2">
    <source>
        <dbReference type="ARBA" id="ARBA00023125"/>
    </source>
</evidence>
<organism evidence="5 6">
    <name type="scientific">Anaerostipes rhamnosivorans</name>
    <dbReference type="NCBI Taxonomy" id="1229621"/>
    <lineage>
        <taxon>Bacteria</taxon>
        <taxon>Bacillati</taxon>
        <taxon>Bacillota</taxon>
        <taxon>Clostridia</taxon>
        <taxon>Lachnospirales</taxon>
        <taxon>Lachnospiraceae</taxon>
        <taxon>Anaerostipes</taxon>
    </lineage>
</organism>
<dbReference type="KEGG" id="arf:AR1Y2_0698"/>
<gene>
    <name evidence="5" type="ORF">AR1Y2_0698</name>
</gene>
<dbReference type="OrthoDB" id="327696at2"/>
<reference evidence="5 6" key="1">
    <citation type="submission" date="2019-05" db="EMBL/GenBank/DDBJ databases">
        <title>Complete genome sequencing of Anaerostipes rhamnosivorans.</title>
        <authorList>
            <person name="Bui T.P.N."/>
            <person name="de Vos W.M."/>
        </authorList>
    </citation>
    <scope>NUCLEOTIDE SEQUENCE [LARGE SCALE GENOMIC DNA]</scope>
    <source>
        <strain evidence="5 6">1y2</strain>
    </source>
</reference>
<dbReference type="PANTHER" id="PTHR42756">
    <property type="entry name" value="TRANSCRIPTIONAL REGULATOR, MARR"/>
    <property type="match status" value="1"/>
</dbReference>
<proteinExistence type="predicted"/>
<evidence type="ECO:0000313" key="5">
    <source>
        <dbReference type="EMBL" id="QCP34152.1"/>
    </source>
</evidence>
<dbReference type="InterPro" id="IPR036390">
    <property type="entry name" value="WH_DNA-bd_sf"/>
</dbReference>
<evidence type="ECO:0000256" key="3">
    <source>
        <dbReference type="ARBA" id="ARBA00023163"/>
    </source>
</evidence>
<evidence type="ECO:0000259" key="4">
    <source>
        <dbReference type="PROSITE" id="PS50995"/>
    </source>
</evidence>
<dbReference type="SUPFAM" id="SSF46785">
    <property type="entry name" value="Winged helix' DNA-binding domain"/>
    <property type="match status" value="1"/>
</dbReference>
<dbReference type="PANTHER" id="PTHR42756:SF1">
    <property type="entry name" value="TRANSCRIPTIONAL REPRESSOR OF EMRAB OPERON"/>
    <property type="match status" value="1"/>
</dbReference>
<dbReference type="Proteomes" id="UP000298653">
    <property type="component" value="Chromosome"/>
</dbReference>
<protein>
    <submittedName>
        <fullName evidence="5">Transcriptional regulator, MarR family</fullName>
    </submittedName>
</protein>
<dbReference type="SMART" id="SM00347">
    <property type="entry name" value="HTH_MARR"/>
    <property type="match status" value="1"/>
</dbReference>
<dbReference type="Gene3D" id="1.10.10.10">
    <property type="entry name" value="Winged helix-like DNA-binding domain superfamily/Winged helix DNA-binding domain"/>
    <property type="match status" value="1"/>
</dbReference>
<dbReference type="GO" id="GO:0003700">
    <property type="term" value="F:DNA-binding transcription factor activity"/>
    <property type="evidence" value="ECO:0007669"/>
    <property type="project" value="InterPro"/>
</dbReference>
<dbReference type="EMBL" id="CP040058">
    <property type="protein sequence ID" value="QCP34152.1"/>
    <property type="molecule type" value="Genomic_DNA"/>
</dbReference>
<feature type="domain" description="HTH marR-type" evidence="4">
    <location>
        <begin position="1"/>
        <end position="147"/>
    </location>
</feature>
<evidence type="ECO:0000313" key="6">
    <source>
        <dbReference type="Proteomes" id="UP000298653"/>
    </source>
</evidence>
<dbReference type="GO" id="GO:0003677">
    <property type="term" value="F:DNA binding"/>
    <property type="evidence" value="ECO:0007669"/>
    <property type="project" value="UniProtKB-KW"/>
</dbReference>
<keyword evidence="3" id="KW-0804">Transcription</keyword>
<name>A0A4P8I9D9_9FIRM</name>
<keyword evidence="1" id="KW-0805">Transcription regulation</keyword>
<dbReference type="InterPro" id="IPR000835">
    <property type="entry name" value="HTH_MarR-typ"/>
</dbReference>
<keyword evidence="6" id="KW-1185">Reference proteome</keyword>
<dbReference type="InterPro" id="IPR036388">
    <property type="entry name" value="WH-like_DNA-bd_sf"/>
</dbReference>
<dbReference type="Pfam" id="PF01047">
    <property type="entry name" value="MarR"/>
    <property type="match status" value="1"/>
</dbReference>
<accession>A0A4P8I9D9</accession>
<evidence type="ECO:0000256" key="1">
    <source>
        <dbReference type="ARBA" id="ARBA00023015"/>
    </source>
</evidence>
<dbReference type="RefSeq" id="WP_137327729.1">
    <property type="nucleotide sequence ID" value="NZ_CP040058.1"/>
</dbReference>
<keyword evidence="2" id="KW-0238">DNA-binding</keyword>